<dbReference type="GO" id="GO:0004620">
    <property type="term" value="F:phospholipase activity"/>
    <property type="evidence" value="ECO:0007669"/>
    <property type="project" value="InterPro"/>
</dbReference>
<dbReference type="PROSITE" id="PS50072">
    <property type="entry name" value="CSA_PPIASE_2"/>
    <property type="match status" value="2"/>
</dbReference>
<organism evidence="17 18">
    <name type="scientific">Lagenidium giganteum</name>
    <dbReference type="NCBI Taxonomy" id="4803"/>
    <lineage>
        <taxon>Eukaryota</taxon>
        <taxon>Sar</taxon>
        <taxon>Stramenopiles</taxon>
        <taxon>Oomycota</taxon>
        <taxon>Peronosporomycetes</taxon>
        <taxon>Pythiales</taxon>
        <taxon>Pythiaceae</taxon>
    </lineage>
</organism>
<dbReference type="Pfam" id="PF04916">
    <property type="entry name" value="Phospholip_B"/>
    <property type="match status" value="1"/>
</dbReference>
<dbReference type="SMART" id="SM00028">
    <property type="entry name" value="TPR"/>
    <property type="match status" value="3"/>
</dbReference>
<feature type="domain" description="PPIase FKBP-type" evidence="15">
    <location>
        <begin position="693"/>
        <end position="781"/>
    </location>
</feature>
<feature type="repeat" description="TPR" evidence="14">
    <location>
        <begin position="882"/>
        <end position="915"/>
    </location>
</feature>
<dbReference type="EMBL" id="DAKRPA010000083">
    <property type="protein sequence ID" value="DAZ99424.1"/>
    <property type="molecule type" value="Genomic_DNA"/>
</dbReference>
<dbReference type="EC" id="5.2.1.8" evidence="3 13"/>
<evidence type="ECO:0000313" key="18">
    <source>
        <dbReference type="Proteomes" id="UP001146120"/>
    </source>
</evidence>
<keyword evidence="8" id="KW-0442">Lipid degradation</keyword>
<dbReference type="InterPro" id="IPR002130">
    <property type="entry name" value="Cyclophilin-type_PPIase_dom"/>
</dbReference>
<evidence type="ECO:0000256" key="13">
    <source>
        <dbReference type="PROSITE-ProRule" id="PRU00277"/>
    </source>
</evidence>
<keyword evidence="12 13" id="KW-0413">Isomerase</keyword>
<dbReference type="InterPro" id="IPR020892">
    <property type="entry name" value="Cyclophilin-type_PPIase_CS"/>
</dbReference>
<evidence type="ECO:0000256" key="1">
    <source>
        <dbReference type="ARBA" id="ARBA00000971"/>
    </source>
</evidence>
<dbReference type="SUPFAM" id="SSF48452">
    <property type="entry name" value="TPR-like"/>
    <property type="match status" value="1"/>
</dbReference>
<accession>A0AAV2Z1E2</accession>
<dbReference type="PROSITE" id="PS50059">
    <property type="entry name" value="FKBP_PPIASE"/>
    <property type="match status" value="1"/>
</dbReference>
<evidence type="ECO:0000256" key="8">
    <source>
        <dbReference type="ARBA" id="ARBA00022963"/>
    </source>
</evidence>
<evidence type="ECO:0000256" key="9">
    <source>
        <dbReference type="ARBA" id="ARBA00023098"/>
    </source>
</evidence>
<evidence type="ECO:0000256" key="10">
    <source>
        <dbReference type="ARBA" id="ARBA00023110"/>
    </source>
</evidence>
<dbReference type="GO" id="GO:0005737">
    <property type="term" value="C:cytoplasm"/>
    <property type="evidence" value="ECO:0007669"/>
    <property type="project" value="TreeGrafter"/>
</dbReference>
<comment type="caution">
    <text evidence="17">The sequence shown here is derived from an EMBL/GenBank/DDBJ whole genome shotgun (WGS) entry which is preliminary data.</text>
</comment>
<dbReference type="InterPro" id="IPR046357">
    <property type="entry name" value="PPIase_dom_sf"/>
</dbReference>
<dbReference type="Gene3D" id="3.60.60.30">
    <property type="match status" value="1"/>
</dbReference>
<dbReference type="InterPro" id="IPR029000">
    <property type="entry name" value="Cyclophilin-like_dom_sf"/>
</dbReference>
<dbReference type="Proteomes" id="UP001146120">
    <property type="component" value="Unassembled WGS sequence"/>
</dbReference>
<evidence type="ECO:0000259" key="16">
    <source>
        <dbReference type="PROSITE" id="PS50072"/>
    </source>
</evidence>
<evidence type="ECO:0000256" key="12">
    <source>
        <dbReference type="ARBA" id="ARBA00023235"/>
    </source>
</evidence>
<dbReference type="Pfam" id="PF00160">
    <property type="entry name" value="Pro_isomerase"/>
    <property type="match status" value="2"/>
</dbReference>
<dbReference type="Gene3D" id="1.25.40.10">
    <property type="entry name" value="Tetratricopeptide repeat domain"/>
    <property type="match status" value="1"/>
</dbReference>
<comment type="similarity">
    <text evidence="2">Belongs to the phospholipase B-like family.</text>
</comment>
<evidence type="ECO:0000313" key="17">
    <source>
        <dbReference type="EMBL" id="DAZ99424.1"/>
    </source>
</evidence>
<evidence type="ECO:0000256" key="4">
    <source>
        <dbReference type="ARBA" id="ARBA00022729"/>
    </source>
</evidence>
<dbReference type="SUPFAM" id="SSF50891">
    <property type="entry name" value="Cyclophilin-like"/>
    <property type="match status" value="2"/>
</dbReference>
<keyword evidence="4" id="KW-0732">Signal</keyword>
<keyword evidence="18" id="KW-1185">Reference proteome</keyword>
<evidence type="ECO:0000256" key="11">
    <source>
        <dbReference type="ARBA" id="ARBA00023180"/>
    </source>
</evidence>
<dbReference type="PANTHER" id="PTHR11071">
    <property type="entry name" value="PEPTIDYL-PROLYL CIS-TRANS ISOMERASE"/>
    <property type="match status" value="1"/>
</dbReference>
<comment type="catalytic activity">
    <reaction evidence="1 13">
        <text>[protein]-peptidylproline (omega=180) = [protein]-peptidylproline (omega=0)</text>
        <dbReference type="Rhea" id="RHEA:16237"/>
        <dbReference type="Rhea" id="RHEA-COMP:10747"/>
        <dbReference type="Rhea" id="RHEA-COMP:10748"/>
        <dbReference type="ChEBI" id="CHEBI:83833"/>
        <dbReference type="ChEBI" id="CHEBI:83834"/>
        <dbReference type="EC" id="5.2.1.8"/>
    </reaction>
</comment>
<dbReference type="CDD" id="cd01926">
    <property type="entry name" value="cyclophilin_ABH_like"/>
    <property type="match status" value="2"/>
</dbReference>
<evidence type="ECO:0000256" key="7">
    <source>
        <dbReference type="ARBA" id="ARBA00022803"/>
    </source>
</evidence>
<dbReference type="SUPFAM" id="SSF54534">
    <property type="entry name" value="FKBP-like"/>
    <property type="match status" value="1"/>
</dbReference>
<dbReference type="Gene3D" id="2.40.100.10">
    <property type="entry name" value="Cyclophilin-like"/>
    <property type="match status" value="2"/>
</dbReference>
<dbReference type="InterPro" id="IPR019734">
    <property type="entry name" value="TPR_rpt"/>
</dbReference>
<dbReference type="PRINTS" id="PR00153">
    <property type="entry name" value="CSAPPISMRASE"/>
</dbReference>
<dbReference type="InterPro" id="IPR007000">
    <property type="entry name" value="PLipase_B-like"/>
</dbReference>
<evidence type="ECO:0000256" key="3">
    <source>
        <dbReference type="ARBA" id="ARBA00013194"/>
    </source>
</evidence>
<keyword evidence="6" id="KW-0378">Hydrolase</keyword>
<evidence type="ECO:0000256" key="2">
    <source>
        <dbReference type="ARBA" id="ARBA00007835"/>
    </source>
</evidence>
<evidence type="ECO:0000259" key="15">
    <source>
        <dbReference type="PROSITE" id="PS50059"/>
    </source>
</evidence>
<name>A0AAV2Z1E2_9STRA</name>
<dbReference type="GO" id="GO:0003755">
    <property type="term" value="F:peptidyl-prolyl cis-trans isomerase activity"/>
    <property type="evidence" value="ECO:0007669"/>
    <property type="project" value="UniProtKB-KW"/>
</dbReference>
<dbReference type="GO" id="GO:0016042">
    <property type="term" value="P:lipid catabolic process"/>
    <property type="evidence" value="ECO:0007669"/>
    <property type="project" value="UniProtKB-KW"/>
</dbReference>
<dbReference type="FunFam" id="2.40.100.10:FF:000009">
    <property type="entry name" value="Peptidyl-prolyl cis-trans isomerase D"/>
    <property type="match status" value="1"/>
</dbReference>
<reference evidence="17" key="2">
    <citation type="journal article" date="2023" name="Microbiol Resour">
        <title>Decontamination and Annotation of the Draft Genome Sequence of the Oomycete Lagenidium giganteum ARSEF 373.</title>
        <authorList>
            <person name="Morgan W.R."/>
            <person name="Tartar A."/>
        </authorList>
    </citation>
    <scope>NUCLEOTIDE SEQUENCE</scope>
    <source>
        <strain evidence="17">ARSEF 373</strain>
    </source>
</reference>
<dbReference type="Gene3D" id="3.10.50.40">
    <property type="match status" value="1"/>
</dbReference>
<keyword evidence="5" id="KW-0677">Repeat</keyword>
<dbReference type="FunFam" id="2.40.100.10:FF:000022">
    <property type="entry name" value="Peptidyl-prolyl cis-trans isomerase CYP95"/>
    <property type="match status" value="1"/>
</dbReference>
<feature type="non-terminal residue" evidence="17">
    <location>
        <position position="1"/>
    </location>
</feature>
<evidence type="ECO:0000256" key="5">
    <source>
        <dbReference type="ARBA" id="ARBA00022737"/>
    </source>
</evidence>
<reference evidence="17" key="1">
    <citation type="submission" date="2022-11" db="EMBL/GenBank/DDBJ databases">
        <authorList>
            <person name="Morgan W.R."/>
            <person name="Tartar A."/>
        </authorList>
    </citation>
    <scope>NUCLEOTIDE SEQUENCE</scope>
    <source>
        <strain evidence="17">ARSEF 373</strain>
    </source>
</reference>
<evidence type="ECO:0000256" key="14">
    <source>
        <dbReference type="PROSITE-ProRule" id="PRU00339"/>
    </source>
</evidence>
<dbReference type="Pfam" id="PF00254">
    <property type="entry name" value="FKBP_C"/>
    <property type="match status" value="1"/>
</dbReference>
<protein>
    <recommendedName>
        <fullName evidence="3 13">peptidylprolyl isomerase</fullName>
        <ecNumber evidence="3 13">5.2.1.8</ecNumber>
    </recommendedName>
</protein>
<dbReference type="InterPro" id="IPR001179">
    <property type="entry name" value="PPIase_FKBP_dom"/>
</dbReference>
<sequence>FTLALAPLDAIKSLLAVAHQQGVGVRDLPAHRQFGIGRFDELTGRSSMSSDLGLTPRNGDVYGTFIQKDHAQRGSGKLNGVVDEQHWRLQQKQRWVHGARLALGLAVSLAVVGLLAVSKQSFALFGDSPVETASYSRVQVINGAKIAQVRIEEDGNAAIQHDHDNAVEAADAWATFNDSLHEIGWSQLWVKTAALKPWEQRDASIRRRRRQEIMYAAGYVEGALTHHRIDEHFKNVYYSFFPTGDATERQQLGQLRAFLTTNLQWLRDNVEFHGFNDHLPDAPYWEGVGCVLAQFDGLVAGYQQFSKQQPPVSAVDIFMMNADGDLEDLMPVVQRKQESIESLIDPSSQSFYAFLKNLKCSALIRILPDFQDVLWGHATWDTYSSMNRIFKHYELPLNAPDKHGNTKRQITMSSSPGYLSSVDDWYMTNAGLGVMETTNGVYDETLYALVKPESVLCWLRSKVANFLAFDGPSWAQTFSKYNSGTYNNQWMVVDTNRFVKGTGFQSDGLTIVEQMPGDVIIADMSEHINKHGYWASYNVPYFDVTYMRSGFMNAYIASNESESWTHQNCTRARIFARDVPSVQSMDDFKKIMRYNNWRSDPLSQRHASHAVASRYDLELDPDLRSLDGAIDAKVTSLGQAQQLECEAVSGPTHDDNPVFEWTEELAQQTPNYGHPRRFDFAFHEGTGETPPNGYEIRAHYTGTLLDGTKFDSSRDRNSEFKFVLGKGNVIKGWDLAFATMKVGEKAVLTCKADYAYGESGSPPKIPANATLKFDVELLGFSPKKKEVWEMDSDEKIAECTRLKEQGTELFKAKKFDEAAATYTEGATYMEDLHDVSDEEKKKMKDLQTTCFLNSAMCYLKVNNYSDAVAVASKAIANDAKNVKALYRRGVGRMHLNDLDRAKDDLMQAGQLDPQNRDVRRELGLLKEKLKQERAKEKKVFGGLFNKVSMYTDKSSVEVEPELDPNNPKVFFDIKIGKEDAGKIVMQLFQDVCPKTAENFRALCTGEKGKGKSGLPLHYKNCPFHRVIKDFMLQGGDFTRGDGTGGESIYGEKFRDENFRLKHTEAGLLSMANAGPNTNGSQFFITTVPTPHLDGKHVVFGKVLSGMDVVRRIEDVETDKGDKPVQPVVIADCGMYDDEDTEQARWLCAQHVACVMQSGQSGRKDKLKQRQERAEDKQAKKWFSGLFRKSSKSADVDDLDPNNPKVFFDIKIGEEDAGKIVMQLFQDVCPKTAENFRALCTGEKGKGKSGLPLHYKNCPFHRVIKDFMLQGGDFTCFDGTGGESIYGSKFRDENFRLHHTDAGLLSMANAGPNTNGSQFFITTLAAPFLDGKHVVFGKVLSGMDVVRRIEDVETLKDKPVKRVVIVDCGMYQDNQ</sequence>
<dbReference type="FunFam" id="3.10.50.40:FF:000006">
    <property type="entry name" value="Peptidyl-prolyl cis-trans isomerase"/>
    <property type="match status" value="1"/>
</dbReference>
<gene>
    <name evidence="17" type="ORF">N0F65_004057</name>
</gene>
<dbReference type="GO" id="GO:0016018">
    <property type="term" value="F:cyclosporin A binding"/>
    <property type="evidence" value="ECO:0007669"/>
    <property type="project" value="TreeGrafter"/>
</dbReference>
<dbReference type="PROSITE" id="PS00170">
    <property type="entry name" value="CSA_PPIASE_1"/>
    <property type="match status" value="2"/>
</dbReference>
<keyword evidence="10 13" id="KW-0697">Rotamase</keyword>
<dbReference type="PANTHER" id="PTHR11071:SF561">
    <property type="entry name" value="PEPTIDYL-PROLYL CIS-TRANS ISOMERASE D-RELATED"/>
    <property type="match status" value="1"/>
</dbReference>
<evidence type="ECO:0000256" key="6">
    <source>
        <dbReference type="ARBA" id="ARBA00022801"/>
    </source>
</evidence>
<keyword evidence="9" id="KW-0443">Lipid metabolism</keyword>
<dbReference type="InterPro" id="IPR011990">
    <property type="entry name" value="TPR-like_helical_dom_sf"/>
</dbReference>
<feature type="domain" description="PPIase cyclophilin-type" evidence="16">
    <location>
        <begin position="970"/>
        <end position="1134"/>
    </location>
</feature>
<dbReference type="PROSITE" id="PS50005">
    <property type="entry name" value="TPR"/>
    <property type="match status" value="1"/>
</dbReference>
<keyword evidence="11" id="KW-0325">Glycoprotein</keyword>
<dbReference type="GO" id="GO:0006457">
    <property type="term" value="P:protein folding"/>
    <property type="evidence" value="ECO:0007669"/>
    <property type="project" value="InterPro"/>
</dbReference>
<keyword evidence="7 14" id="KW-0802">TPR repeat</keyword>
<feature type="domain" description="PPIase cyclophilin-type" evidence="16">
    <location>
        <begin position="1206"/>
        <end position="1369"/>
    </location>
</feature>
<proteinExistence type="inferred from homology"/>
<dbReference type="FunFam" id="1.25.40.10:FF:000008">
    <property type="entry name" value="Peptidylprolyl isomerase"/>
    <property type="match status" value="1"/>
</dbReference>